<gene>
    <name evidence="2" type="ORF">T03_14958</name>
    <name evidence="1" type="ORF">T03_3835</name>
</gene>
<dbReference type="Proteomes" id="UP000054653">
    <property type="component" value="Unassembled WGS sequence"/>
</dbReference>
<name>A0A0V1CVL2_TRIBR</name>
<dbReference type="EMBL" id="JYDI01000768">
    <property type="protein sequence ID" value="KRY44024.1"/>
    <property type="molecule type" value="Genomic_DNA"/>
</dbReference>
<evidence type="ECO:0000313" key="2">
    <source>
        <dbReference type="EMBL" id="KRY53287.1"/>
    </source>
</evidence>
<reference evidence="2 3" key="1">
    <citation type="submission" date="2015-01" db="EMBL/GenBank/DDBJ databases">
        <title>Evolution of Trichinella species and genotypes.</title>
        <authorList>
            <person name="Korhonen P.K."/>
            <person name="Edoardo P."/>
            <person name="Giuseppe L.R."/>
            <person name="Gasser R.B."/>
        </authorList>
    </citation>
    <scope>NUCLEOTIDE SEQUENCE [LARGE SCALE GENOMIC DNA]</scope>
    <source>
        <strain evidence="2">ISS120</strain>
    </source>
</reference>
<comment type="caution">
    <text evidence="2">The sequence shown here is derived from an EMBL/GenBank/DDBJ whole genome shotgun (WGS) entry which is preliminary data.</text>
</comment>
<evidence type="ECO:0000313" key="1">
    <source>
        <dbReference type="EMBL" id="KRY44024.1"/>
    </source>
</evidence>
<keyword evidence="3" id="KW-1185">Reference proteome</keyword>
<evidence type="ECO:0000313" key="3">
    <source>
        <dbReference type="Proteomes" id="UP000054653"/>
    </source>
</evidence>
<sequence>MDFSEETMQCIHRETLTEDGSPPSEDIRFWVIPKFSPLQLLLNMTILNIGKFSIGRVCRGCEVSSKGKLMLNMALRLKIAKSVVSIFHIKCLTFLVSNFDQRMSVEYGKVGSLKHT</sequence>
<dbReference type="EMBL" id="JYDI01000089">
    <property type="protein sequence ID" value="KRY53287.1"/>
    <property type="molecule type" value="Genomic_DNA"/>
</dbReference>
<proteinExistence type="predicted"/>
<dbReference type="AlphaFoldDB" id="A0A0V1CVL2"/>
<accession>A0A0V1CVL2</accession>
<organism evidence="2 3">
    <name type="scientific">Trichinella britovi</name>
    <name type="common">Parasitic roundworm</name>
    <dbReference type="NCBI Taxonomy" id="45882"/>
    <lineage>
        <taxon>Eukaryota</taxon>
        <taxon>Metazoa</taxon>
        <taxon>Ecdysozoa</taxon>
        <taxon>Nematoda</taxon>
        <taxon>Enoplea</taxon>
        <taxon>Dorylaimia</taxon>
        <taxon>Trichinellida</taxon>
        <taxon>Trichinellidae</taxon>
        <taxon>Trichinella</taxon>
    </lineage>
</organism>
<protein>
    <submittedName>
        <fullName evidence="2">Uncharacterized protein</fullName>
    </submittedName>
</protein>
<dbReference type="OrthoDB" id="10541711at2759"/>